<proteinExistence type="predicted"/>
<sequence>MAQVGSLSSTSPCPNSVHLRARRLSASNLGHNLRAGPRPRIVADVRGTWGRGPLPWPPRAVDVTSRSALNLVLQRPLLCQQYFLPAHVSRYPVALTFCYFHCHGRPFTSRHASGVTSREGRAYRFPTRKKGLAYDKHKVPCPSSLAERGKGDDRNILSTITPEIQSGQGQERTNSDTYLSRWRHAIVNLRTLLFPNLQIASENGCKYARSTQLRLLVYLRTTLAVRTALTTSLPGTGTHKYVLQANSDTALSRYVPPSRQLGSSEAVHYKLSTFEMNPSERVKRDGCAKMAKRRASRASSGGECEVCGLRASVRRRVLRLAGGTIELDKRFVSHALEAFEPVTEQQEYHDRTPCYLVWGETVTSTIEQLTEARVHKGLWSLASCRFGSPLVDGRPIMNAVKYRVVSCVVWTNRTMASSNTDTNRTDVLAAVDVVWSLAAGGTALPSWKALRSRVKDGGPHATHMRKTRFSADLSRGLGPGRVIVPQSCRKIGGRKTSYHGVTWGRFVDGLLTARCIDEKTSTHTCGFVAILDFRVADWRRLTTASNVQLTDEAPTIPALLRGHGGCAVSLLFSHQGDPGSIPGRVTPDSRMWESCRPMPLVGGLLRGSPPPPPPASSSRRRSILTSITPIGSEDLDVKSRPNLSTPTLLGHT</sequence>
<reference evidence="2 3" key="1">
    <citation type="submission" date="2023-02" db="EMBL/GenBank/DDBJ databases">
        <title>LHISI_Scaffold_Assembly.</title>
        <authorList>
            <person name="Stuart O.P."/>
            <person name="Cleave R."/>
            <person name="Magrath M.J.L."/>
            <person name="Mikheyev A.S."/>
        </authorList>
    </citation>
    <scope>NUCLEOTIDE SEQUENCE [LARGE SCALE GENOMIC DNA]</scope>
    <source>
        <strain evidence="2">Daus_M_001</strain>
        <tissue evidence="2">Leg muscle</tissue>
    </source>
</reference>
<feature type="compositionally biased region" description="Polar residues" evidence="1">
    <location>
        <begin position="641"/>
        <end position="652"/>
    </location>
</feature>
<feature type="region of interest" description="Disordered" evidence="1">
    <location>
        <begin position="602"/>
        <end position="652"/>
    </location>
</feature>
<dbReference type="EMBL" id="JARBHB010000007">
    <property type="protein sequence ID" value="KAJ8879949.1"/>
    <property type="molecule type" value="Genomic_DNA"/>
</dbReference>
<evidence type="ECO:0000256" key="1">
    <source>
        <dbReference type="SAM" id="MobiDB-lite"/>
    </source>
</evidence>
<accession>A0ABQ9H6L5</accession>
<name>A0ABQ9H6L5_9NEOP</name>
<evidence type="ECO:0000313" key="3">
    <source>
        <dbReference type="Proteomes" id="UP001159363"/>
    </source>
</evidence>
<gene>
    <name evidence="2" type="ORF">PR048_020570</name>
</gene>
<comment type="caution">
    <text evidence="2">The sequence shown here is derived from an EMBL/GenBank/DDBJ whole genome shotgun (WGS) entry which is preliminary data.</text>
</comment>
<dbReference type="Proteomes" id="UP001159363">
    <property type="component" value="Chromosome 6"/>
</dbReference>
<evidence type="ECO:0000313" key="2">
    <source>
        <dbReference type="EMBL" id="KAJ8879949.1"/>
    </source>
</evidence>
<keyword evidence="3" id="KW-1185">Reference proteome</keyword>
<protein>
    <submittedName>
        <fullName evidence="2">Uncharacterized protein</fullName>
    </submittedName>
</protein>
<organism evidence="2 3">
    <name type="scientific">Dryococelus australis</name>
    <dbReference type="NCBI Taxonomy" id="614101"/>
    <lineage>
        <taxon>Eukaryota</taxon>
        <taxon>Metazoa</taxon>
        <taxon>Ecdysozoa</taxon>
        <taxon>Arthropoda</taxon>
        <taxon>Hexapoda</taxon>
        <taxon>Insecta</taxon>
        <taxon>Pterygota</taxon>
        <taxon>Neoptera</taxon>
        <taxon>Polyneoptera</taxon>
        <taxon>Phasmatodea</taxon>
        <taxon>Verophasmatodea</taxon>
        <taxon>Anareolatae</taxon>
        <taxon>Phasmatidae</taxon>
        <taxon>Eurycanthinae</taxon>
        <taxon>Dryococelus</taxon>
    </lineage>
</organism>